<dbReference type="SUPFAM" id="SSF51261">
    <property type="entry name" value="Duplicated hybrid motif"/>
    <property type="match status" value="1"/>
</dbReference>
<dbReference type="EC" id="3.4.-.-" evidence="2"/>
<name>A0ABU3PLD4_9CORY</name>
<comment type="caution">
    <text evidence="2">The sequence shown here is derived from an EMBL/GenBank/DDBJ whole genome shotgun (WGS) entry which is preliminary data.</text>
</comment>
<dbReference type="InterPro" id="IPR050570">
    <property type="entry name" value="Cell_wall_metabolism_enzyme"/>
</dbReference>
<dbReference type="Proteomes" id="UP001265983">
    <property type="component" value="Unassembled WGS sequence"/>
</dbReference>
<dbReference type="PANTHER" id="PTHR21666:SF270">
    <property type="entry name" value="MUREIN HYDROLASE ACTIVATOR ENVC"/>
    <property type="match status" value="1"/>
</dbReference>
<reference evidence="2 3" key="1">
    <citation type="submission" date="2023-03" db="EMBL/GenBank/DDBJ databases">
        <title>Whole genome sequence of the first Corynebacterium rouxii strains isolated in Brazil: a recent member of Corynebacterium diphtheriae complex.</title>
        <authorList>
            <person name="Vieira V."/>
            <person name="Ramos J.N."/>
            <person name="Araujo M.R.B."/>
            <person name="Baio P.V."/>
            <person name="Sant'Anna L.O."/>
            <person name="Veras J.F.C."/>
            <person name="Vieira E.M.D."/>
            <person name="Sousa M.A.B."/>
            <person name="Camargo C.H."/>
            <person name="Sacchi C.T."/>
            <person name="Campos K.R."/>
            <person name="Santos M.B.N."/>
            <person name="Bokermann S."/>
            <person name="Alvim L.B."/>
            <person name="Santos L.S."/>
            <person name="Mattos-Guaraldi A.L."/>
        </authorList>
    </citation>
    <scope>NUCLEOTIDE SEQUENCE [LARGE SCALE GENOMIC DNA]</scope>
    <source>
        <strain evidence="2 3">70862</strain>
    </source>
</reference>
<keyword evidence="3" id="KW-1185">Reference proteome</keyword>
<dbReference type="InterPro" id="IPR011055">
    <property type="entry name" value="Dup_hybrid_motif"/>
</dbReference>
<dbReference type="CDD" id="cd12797">
    <property type="entry name" value="M23_peptidase"/>
    <property type="match status" value="1"/>
</dbReference>
<dbReference type="EMBL" id="JARUHM010000009">
    <property type="protein sequence ID" value="MDT9410638.1"/>
    <property type="molecule type" value="Genomic_DNA"/>
</dbReference>
<evidence type="ECO:0000313" key="2">
    <source>
        <dbReference type="EMBL" id="MDT9410638.1"/>
    </source>
</evidence>
<proteinExistence type="predicted"/>
<gene>
    <name evidence="2" type="ORF">P8T80_04470</name>
</gene>
<dbReference type="Pfam" id="PF01551">
    <property type="entry name" value="Peptidase_M23"/>
    <property type="match status" value="1"/>
</dbReference>
<feature type="domain" description="M23ase beta-sheet core" evidence="1">
    <location>
        <begin position="157"/>
        <end position="252"/>
    </location>
</feature>
<dbReference type="Gene3D" id="2.70.70.10">
    <property type="entry name" value="Glucose Permease (Domain IIA)"/>
    <property type="match status" value="1"/>
</dbReference>
<keyword evidence="2" id="KW-0378">Hydrolase</keyword>
<accession>A0ABU3PLD4</accession>
<dbReference type="PANTHER" id="PTHR21666">
    <property type="entry name" value="PEPTIDASE-RELATED"/>
    <property type="match status" value="1"/>
</dbReference>
<evidence type="ECO:0000259" key="1">
    <source>
        <dbReference type="Pfam" id="PF01551"/>
    </source>
</evidence>
<evidence type="ECO:0000313" key="3">
    <source>
        <dbReference type="Proteomes" id="UP001265983"/>
    </source>
</evidence>
<sequence>MGCNNLEPRYQLRIVTQSFYRKLSLMQQTQRTTGGKHRKQASPVKGRVAVVALATGAVSSAGATGASLAHATHDNSTVEINLASDSTTQTNNDSPQVLSIAEFKPAASDLNQQLSKAIHYSQVVAEKDLEARTPKISIHTPAEGTLTSPFGMRWGTLHSGVDIANAMNTPIYSVMDGVVIDSGPASGYGQWIRIRHEDGTITVYGHMETLNVSVGQTVTAGQQIAGMGTRGFSTGVHLHFEVHPGGGDAVDPQAWLAERNIFI</sequence>
<protein>
    <submittedName>
        <fullName evidence="2">M23 family metallopeptidase</fullName>
        <ecNumber evidence="2">3.4.-.-</ecNumber>
    </submittedName>
</protein>
<dbReference type="GO" id="GO:0016787">
    <property type="term" value="F:hydrolase activity"/>
    <property type="evidence" value="ECO:0007669"/>
    <property type="project" value="UniProtKB-KW"/>
</dbReference>
<organism evidence="2 3">
    <name type="scientific">Corynebacterium rouxii</name>
    <dbReference type="NCBI Taxonomy" id="2719119"/>
    <lineage>
        <taxon>Bacteria</taxon>
        <taxon>Bacillati</taxon>
        <taxon>Actinomycetota</taxon>
        <taxon>Actinomycetes</taxon>
        <taxon>Mycobacteriales</taxon>
        <taxon>Corynebacteriaceae</taxon>
        <taxon>Corynebacterium</taxon>
    </lineage>
</organism>
<dbReference type="InterPro" id="IPR016047">
    <property type="entry name" value="M23ase_b-sheet_dom"/>
</dbReference>